<dbReference type="Pfam" id="PF00512">
    <property type="entry name" value="HisKA"/>
    <property type="match status" value="1"/>
</dbReference>
<feature type="domain" description="PAS" evidence="14">
    <location>
        <begin position="250"/>
        <end position="297"/>
    </location>
</feature>
<feature type="domain" description="Histidine kinase" evidence="13">
    <location>
        <begin position="374"/>
        <end position="593"/>
    </location>
</feature>
<dbReference type="PROSITE" id="PS50112">
    <property type="entry name" value="PAS"/>
    <property type="match status" value="1"/>
</dbReference>
<comment type="subcellular location">
    <subcellularLocation>
        <location evidence="2">Cell membrane</location>
    </subcellularLocation>
</comment>
<dbReference type="AlphaFoldDB" id="A0A653ABD1"/>
<evidence type="ECO:0000256" key="7">
    <source>
        <dbReference type="ARBA" id="ARBA00022741"/>
    </source>
</evidence>
<evidence type="ECO:0000256" key="10">
    <source>
        <dbReference type="ARBA" id="ARBA00023012"/>
    </source>
</evidence>
<dbReference type="Gene3D" id="1.10.287.130">
    <property type="match status" value="1"/>
</dbReference>
<evidence type="ECO:0000256" key="11">
    <source>
        <dbReference type="ARBA" id="ARBA00023136"/>
    </source>
</evidence>
<evidence type="ECO:0000256" key="1">
    <source>
        <dbReference type="ARBA" id="ARBA00000085"/>
    </source>
</evidence>
<dbReference type="SUPFAM" id="SSF55785">
    <property type="entry name" value="PYP-like sensor domain (PAS domain)"/>
    <property type="match status" value="1"/>
</dbReference>
<feature type="transmembrane region" description="Helical" evidence="12">
    <location>
        <begin position="12"/>
        <end position="39"/>
    </location>
</feature>
<feature type="domain" description="HAMP" evidence="15">
    <location>
        <begin position="192"/>
        <end position="245"/>
    </location>
</feature>
<evidence type="ECO:0000259" key="13">
    <source>
        <dbReference type="PROSITE" id="PS50109"/>
    </source>
</evidence>
<dbReference type="Pfam" id="PF02518">
    <property type="entry name" value="HATPase_c"/>
    <property type="match status" value="1"/>
</dbReference>
<dbReference type="CDD" id="cd00130">
    <property type="entry name" value="PAS"/>
    <property type="match status" value="1"/>
</dbReference>
<keyword evidence="5" id="KW-0597">Phosphoprotein</keyword>
<dbReference type="GO" id="GO:0016036">
    <property type="term" value="P:cellular response to phosphate starvation"/>
    <property type="evidence" value="ECO:0007669"/>
    <property type="project" value="TreeGrafter"/>
</dbReference>
<dbReference type="GO" id="GO:0004721">
    <property type="term" value="F:phosphoprotein phosphatase activity"/>
    <property type="evidence" value="ECO:0007669"/>
    <property type="project" value="TreeGrafter"/>
</dbReference>
<dbReference type="GO" id="GO:0005886">
    <property type="term" value="C:plasma membrane"/>
    <property type="evidence" value="ECO:0007669"/>
    <property type="project" value="UniProtKB-SubCell"/>
</dbReference>
<dbReference type="SUPFAM" id="SSF158472">
    <property type="entry name" value="HAMP domain-like"/>
    <property type="match status" value="1"/>
</dbReference>
<protein>
    <recommendedName>
        <fullName evidence="3">histidine kinase</fullName>
        <ecNumber evidence="3">2.7.13.3</ecNumber>
    </recommendedName>
</protein>
<evidence type="ECO:0000313" key="16">
    <source>
        <dbReference type="EMBL" id="VBB45367.1"/>
    </source>
</evidence>
<dbReference type="Pfam" id="PF00989">
    <property type="entry name" value="PAS"/>
    <property type="match status" value="1"/>
</dbReference>
<dbReference type="InterPro" id="IPR003660">
    <property type="entry name" value="HAMP_dom"/>
</dbReference>
<keyword evidence="12" id="KW-0812">Transmembrane</keyword>
<dbReference type="InterPro" id="IPR035965">
    <property type="entry name" value="PAS-like_dom_sf"/>
</dbReference>
<accession>A0A653ABD1</accession>
<dbReference type="InterPro" id="IPR036890">
    <property type="entry name" value="HATPase_C_sf"/>
</dbReference>
<dbReference type="InterPro" id="IPR003661">
    <property type="entry name" value="HisK_dim/P_dom"/>
</dbReference>
<dbReference type="SUPFAM" id="SSF47384">
    <property type="entry name" value="Homodimeric domain of signal transducing histidine kinase"/>
    <property type="match status" value="1"/>
</dbReference>
<keyword evidence="8 16" id="KW-0418">Kinase</keyword>
<dbReference type="InterPro" id="IPR003594">
    <property type="entry name" value="HATPase_dom"/>
</dbReference>
<name>A0A653ABD1_UNCDX</name>
<evidence type="ECO:0000259" key="14">
    <source>
        <dbReference type="PROSITE" id="PS50112"/>
    </source>
</evidence>
<evidence type="ECO:0000256" key="5">
    <source>
        <dbReference type="ARBA" id="ARBA00022553"/>
    </source>
</evidence>
<evidence type="ECO:0000256" key="8">
    <source>
        <dbReference type="ARBA" id="ARBA00022777"/>
    </source>
</evidence>
<dbReference type="FunFam" id="3.30.565.10:FF:000006">
    <property type="entry name" value="Sensor histidine kinase WalK"/>
    <property type="match status" value="1"/>
</dbReference>
<evidence type="ECO:0000256" key="12">
    <source>
        <dbReference type="SAM" id="Phobius"/>
    </source>
</evidence>
<evidence type="ECO:0000256" key="2">
    <source>
        <dbReference type="ARBA" id="ARBA00004236"/>
    </source>
</evidence>
<dbReference type="Gene3D" id="3.30.450.20">
    <property type="entry name" value="PAS domain"/>
    <property type="match status" value="1"/>
</dbReference>
<dbReference type="PROSITE" id="PS50109">
    <property type="entry name" value="HIS_KIN"/>
    <property type="match status" value="1"/>
</dbReference>
<organism evidence="16">
    <name type="scientific">Uncultured Desulfatiglans sp</name>
    <dbReference type="NCBI Taxonomy" id="1748965"/>
    <lineage>
        <taxon>Bacteria</taxon>
        <taxon>Pseudomonadati</taxon>
        <taxon>Thermodesulfobacteriota</taxon>
        <taxon>Desulfobacteria</taxon>
        <taxon>Desulfatiglandales</taxon>
        <taxon>Desulfatiglandaceae</taxon>
        <taxon>Desulfatiglans</taxon>
        <taxon>environmental samples</taxon>
    </lineage>
</organism>
<keyword evidence="6 16" id="KW-0808">Transferase</keyword>
<keyword evidence="12" id="KW-1133">Transmembrane helix</keyword>
<dbReference type="SMART" id="SM00091">
    <property type="entry name" value="PAS"/>
    <property type="match status" value="1"/>
</dbReference>
<dbReference type="EC" id="2.7.13.3" evidence="3"/>
<dbReference type="InterPro" id="IPR050351">
    <property type="entry name" value="BphY/WalK/GraS-like"/>
</dbReference>
<dbReference type="GO" id="GO:0006355">
    <property type="term" value="P:regulation of DNA-templated transcription"/>
    <property type="evidence" value="ECO:0007669"/>
    <property type="project" value="InterPro"/>
</dbReference>
<keyword evidence="10" id="KW-0902">Two-component regulatory system</keyword>
<dbReference type="PANTHER" id="PTHR45453">
    <property type="entry name" value="PHOSPHATE REGULON SENSOR PROTEIN PHOR"/>
    <property type="match status" value="1"/>
</dbReference>
<dbReference type="InterPro" id="IPR000014">
    <property type="entry name" value="PAS"/>
</dbReference>
<dbReference type="SUPFAM" id="SSF55874">
    <property type="entry name" value="ATPase domain of HSP90 chaperone/DNA topoisomerase II/histidine kinase"/>
    <property type="match status" value="1"/>
</dbReference>
<dbReference type="PROSITE" id="PS50885">
    <property type="entry name" value="HAMP"/>
    <property type="match status" value="1"/>
</dbReference>
<evidence type="ECO:0000256" key="9">
    <source>
        <dbReference type="ARBA" id="ARBA00022840"/>
    </source>
</evidence>
<dbReference type="CDD" id="cd00075">
    <property type="entry name" value="HATPase"/>
    <property type="match status" value="1"/>
</dbReference>
<dbReference type="FunFam" id="1.10.287.130:FF:000008">
    <property type="entry name" value="Two-component sensor histidine kinase"/>
    <property type="match status" value="1"/>
</dbReference>
<keyword evidence="9" id="KW-0067">ATP-binding</keyword>
<dbReference type="GO" id="GO:0000155">
    <property type="term" value="F:phosphorelay sensor kinase activity"/>
    <property type="evidence" value="ECO:0007669"/>
    <property type="project" value="InterPro"/>
</dbReference>
<dbReference type="InterPro" id="IPR004358">
    <property type="entry name" value="Sig_transdc_His_kin-like_C"/>
</dbReference>
<dbReference type="Gene3D" id="3.30.565.10">
    <property type="entry name" value="Histidine kinase-like ATPase, C-terminal domain"/>
    <property type="match status" value="1"/>
</dbReference>
<dbReference type="PANTHER" id="PTHR45453:SF1">
    <property type="entry name" value="PHOSPHATE REGULON SENSOR PROTEIN PHOR"/>
    <property type="match status" value="1"/>
</dbReference>
<dbReference type="SMART" id="SM00304">
    <property type="entry name" value="HAMP"/>
    <property type="match status" value="1"/>
</dbReference>
<reference evidence="16" key="1">
    <citation type="submission" date="2018-07" db="EMBL/GenBank/DDBJ databases">
        <authorList>
            <consortium name="Genoscope - CEA"/>
            <person name="William W."/>
        </authorList>
    </citation>
    <scope>NUCLEOTIDE SEQUENCE</scope>
    <source>
        <strain evidence="16">IK1</strain>
    </source>
</reference>
<keyword evidence="4" id="KW-1003">Cell membrane</keyword>
<keyword evidence="7" id="KW-0547">Nucleotide-binding</keyword>
<evidence type="ECO:0000259" key="15">
    <source>
        <dbReference type="PROSITE" id="PS50885"/>
    </source>
</evidence>
<dbReference type="GO" id="GO:0005524">
    <property type="term" value="F:ATP binding"/>
    <property type="evidence" value="ECO:0007669"/>
    <property type="project" value="UniProtKB-KW"/>
</dbReference>
<sequence>MTKRRRLIWQLYPSYLLITLLAIMASAWFATHLLTGFIFDQALQDLGIRAGMVSPQILQHLDPLNEAAVDQFCKATGRMSTTRLTVLLADGRVIGDSREDPGKMDNHLDRPEIKQAAVTGFGHIQRFSRTTDYHFLYAALPLFKEGRMMGFVRAATPIDHIKETVRKAKVRMVEGGVLTAVLAALLAFLVSRRIVRPVNILREWAEGLSAGDAPSRPPVEKGGTEIASLAEAIYGMAVELRGQILAATQQRNEMEAILASMADGVIALDMDERILTLNAAAGVMLGWTPQDARGRSLQEVARYPGLQRFARDTIDHREPIEQELVLAGNTQRFLKAGSSILRDGEGLQIGVLIVLNDVTRLRQLENVRRDFVANVSHELRTPLTAIKGFVETLKEGALTEPENAQRFLGIIEKHVARLEAIIKDLLSLSRIEKETENGEIRLTRERLLDVIQTAVQVCAEPARLKEIRLSIRCPADLEVGMDPLRLEQAIVNLLDNAIKYSDPGKEVRIDARTTPEGVELRISDQGYGIPKEHLSRIFERFYRVDKARSRQEGGTGLGLAIVKHIVQAHGGRLEVESTPGKGSTFNIVLKEPPLAARTG</sequence>
<dbReference type="NCBIfam" id="TIGR00229">
    <property type="entry name" value="sensory_box"/>
    <property type="match status" value="1"/>
</dbReference>
<dbReference type="Gene3D" id="6.10.340.10">
    <property type="match status" value="1"/>
</dbReference>
<comment type="catalytic activity">
    <reaction evidence="1">
        <text>ATP + protein L-histidine = ADP + protein N-phospho-L-histidine.</text>
        <dbReference type="EC" id="2.7.13.3"/>
    </reaction>
</comment>
<dbReference type="InterPro" id="IPR036097">
    <property type="entry name" value="HisK_dim/P_sf"/>
</dbReference>
<keyword evidence="11 12" id="KW-0472">Membrane</keyword>
<dbReference type="EMBL" id="UPXX01000029">
    <property type="protein sequence ID" value="VBB45367.1"/>
    <property type="molecule type" value="Genomic_DNA"/>
</dbReference>
<dbReference type="SMART" id="SM00388">
    <property type="entry name" value="HisKA"/>
    <property type="match status" value="1"/>
</dbReference>
<dbReference type="InterPro" id="IPR013767">
    <property type="entry name" value="PAS_fold"/>
</dbReference>
<dbReference type="PRINTS" id="PR00344">
    <property type="entry name" value="BCTRLSENSOR"/>
</dbReference>
<dbReference type="SMART" id="SM00387">
    <property type="entry name" value="HATPase_c"/>
    <property type="match status" value="1"/>
</dbReference>
<evidence type="ECO:0000256" key="3">
    <source>
        <dbReference type="ARBA" id="ARBA00012438"/>
    </source>
</evidence>
<evidence type="ECO:0000256" key="4">
    <source>
        <dbReference type="ARBA" id="ARBA00022475"/>
    </source>
</evidence>
<proteinExistence type="predicted"/>
<dbReference type="CDD" id="cd00082">
    <property type="entry name" value="HisKA"/>
    <property type="match status" value="1"/>
</dbReference>
<dbReference type="InterPro" id="IPR005467">
    <property type="entry name" value="His_kinase_dom"/>
</dbReference>
<dbReference type="Pfam" id="PF00672">
    <property type="entry name" value="HAMP"/>
    <property type="match status" value="1"/>
</dbReference>
<gene>
    <name evidence="16" type="ORF">TRIP_B350334</name>
</gene>
<evidence type="ECO:0000256" key="6">
    <source>
        <dbReference type="ARBA" id="ARBA00022679"/>
    </source>
</evidence>